<protein>
    <submittedName>
        <fullName evidence="2">DUF4932 domain-containing protein</fullName>
    </submittedName>
</protein>
<evidence type="ECO:0000256" key="1">
    <source>
        <dbReference type="SAM" id="SignalP"/>
    </source>
</evidence>
<keyword evidence="3" id="KW-1185">Reference proteome</keyword>
<feature type="chain" id="PRO_5046279092" evidence="1">
    <location>
        <begin position="21"/>
        <end position="377"/>
    </location>
</feature>
<dbReference type="RefSeq" id="WP_278010440.1">
    <property type="nucleotide sequence ID" value="NZ_CP121112.1"/>
</dbReference>
<evidence type="ECO:0000313" key="3">
    <source>
        <dbReference type="Proteomes" id="UP001589562"/>
    </source>
</evidence>
<dbReference type="InterPro" id="IPR032560">
    <property type="entry name" value="DUF4932"/>
</dbReference>
<gene>
    <name evidence="2" type="ORF">ACFFVK_08165</name>
</gene>
<reference evidence="2 3" key="1">
    <citation type="submission" date="2024-09" db="EMBL/GenBank/DDBJ databases">
        <authorList>
            <person name="Sun Q."/>
            <person name="Mori K."/>
        </authorList>
    </citation>
    <scope>NUCLEOTIDE SEQUENCE [LARGE SCALE GENOMIC DNA]</scope>
    <source>
        <strain evidence="2 3">CECT 8365</strain>
    </source>
</reference>
<comment type="caution">
    <text evidence="2">The sequence shown here is derived from an EMBL/GenBank/DDBJ whole genome shotgun (WGS) entry which is preliminary data.</text>
</comment>
<organism evidence="2 3">
    <name type="scientific">Flavobacterium gyeonganense</name>
    <dbReference type="NCBI Taxonomy" id="1310418"/>
    <lineage>
        <taxon>Bacteria</taxon>
        <taxon>Pseudomonadati</taxon>
        <taxon>Bacteroidota</taxon>
        <taxon>Flavobacteriia</taxon>
        <taxon>Flavobacteriales</taxon>
        <taxon>Flavobacteriaceae</taxon>
        <taxon>Flavobacterium</taxon>
    </lineage>
</organism>
<feature type="signal peptide" evidence="1">
    <location>
        <begin position="1"/>
        <end position="20"/>
    </location>
</feature>
<dbReference type="Proteomes" id="UP001589562">
    <property type="component" value="Unassembled WGS sequence"/>
</dbReference>
<evidence type="ECO:0000313" key="2">
    <source>
        <dbReference type="EMBL" id="MFB9108550.1"/>
    </source>
</evidence>
<keyword evidence="1" id="KW-0732">Signal</keyword>
<accession>A0ABV5H9I1</accession>
<dbReference type="EMBL" id="JBHMFE010000013">
    <property type="protein sequence ID" value="MFB9108550.1"/>
    <property type="molecule type" value="Genomic_DNA"/>
</dbReference>
<name>A0ABV5H9I1_9FLAO</name>
<dbReference type="Pfam" id="PF16286">
    <property type="entry name" value="DUF4932"/>
    <property type="match status" value="1"/>
</dbReference>
<proteinExistence type="predicted"/>
<sequence>MRKNFLLAVLLNLASMSIYAQEKFKEVNFDEKFKKENQGKAEIKINEVKELIHIMIAITEVGLENDDMVAQTGTYYKDIIQDFKPFKDEQIITKFDSLMKANPLNYIFLSGNALSYDFKGNKLVANKYYLFPAQNVSSHTTITVNPITTYKKEIENFAKKTGFRKFYKKHNEYYNKIISDYNEFADLKEQWSWLEKQFSTIVNNYTIMCSPLINGLNYTTSYTDNNFKQIMMVLPPLEELPNMTDSEKVVFNTRTMFTEIDHNYVGKPTKDNIDIINQVLGNREEWVNTKQYGTEYYPNAERVFDEYMTYGVFLLYCKDHFDKNTTAKTTKNIIDLMTERGFIKMQEFADSLFDVSSKNPNKTIEEWYPEFIKQLGK</sequence>